<evidence type="ECO:0000313" key="3">
    <source>
        <dbReference type="Proteomes" id="UP000070544"/>
    </source>
</evidence>
<sequence>MNGRPKLRQIRNAFIPSLSDESGSLVTISIDELGYIASISPSSPGDPSPTLPPDTIYDAKGHLVVPSFAEPHLHLDKALILSRTPTRSGTFAEALERTAEARANFTVEDTLARARRALKRAVVCGVTHARSFVEVDTKVGLSLLTALHQLYTEVHPHTVDLQLAAFAQDGITNLPGTETLLRNAVDRNNPTRAHLVASAPYTDPDPIRNADIVLDIAQEVGCDVDFHLDFLDRGKPWASDGDTPGNTLMLPYIARSTIARSLQHRVTVGHCAALSDLAPHDLAEVARLVSEAGVNVVALPGTDMYMWGRRDLEVAGGTRRGVAPLDRMAGQGCGCAVSSNNLQNLFSPLTDFDPLKTASLTCTALHLTSPSASHLALEFTTTRARQCMGLRPPGPELASVASAFQPGEPADFVVLMGPLSDGEAEAETGEEGEVIQGRHLRSLHEAMCYADVERMVIKAGKLVVETRKQRLWS</sequence>
<dbReference type="SUPFAM" id="SSF51556">
    <property type="entry name" value="Metallo-dependent hydrolases"/>
    <property type="match status" value="1"/>
</dbReference>
<evidence type="ECO:0000259" key="1">
    <source>
        <dbReference type="Pfam" id="PF07969"/>
    </source>
</evidence>
<name>A0A139AS43_GONPJ</name>
<dbReference type="InterPro" id="IPR011059">
    <property type="entry name" value="Metal-dep_hydrolase_composite"/>
</dbReference>
<reference evidence="2 3" key="1">
    <citation type="journal article" date="2015" name="Genome Biol. Evol.">
        <title>Phylogenomic analyses indicate that early fungi evolved digesting cell walls of algal ancestors of land plants.</title>
        <authorList>
            <person name="Chang Y."/>
            <person name="Wang S."/>
            <person name="Sekimoto S."/>
            <person name="Aerts A.L."/>
            <person name="Choi C."/>
            <person name="Clum A."/>
            <person name="LaButti K.M."/>
            <person name="Lindquist E.A."/>
            <person name="Yee Ngan C."/>
            <person name="Ohm R.A."/>
            <person name="Salamov A.A."/>
            <person name="Grigoriev I.V."/>
            <person name="Spatafora J.W."/>
            <person name="Berbee M.L."/>
        </authorList>
    </citation>
    <scope>NUCLEOTIDE SEQUENCE [LARGE SCALE GENOMIC DNA]</scope>
    <source>
        <strain evidence="2 3">JEL478</strain>
    </source>
</reference>
<accession>A0A139AS43</accession>
<gene>
    <name evidence="2" type="ORF">M427DRAFT_52903</name>
</gene>
<dbReference type="OrthoDB" id="10266980at2759"/>
<dbReference type="PANTHER" id="PTHR32027:SF0">
    <property type="entry name" value="CYTOSINE DEAMINASE"/>
    <property type="match status" value="1"/>
</dbReference>
<keyword evidence="3" id="KW-1185">Reference proteome</keyword>
<dbReference type="OMA" id="MGYDQIN"/>
<dbReference type="InterPro" id="IPR013108">
    <property type="entry name" value="Amidohydro_3"/>
</dbReference>
<protein>
    <submittedName>
        <fullName evidence="2">Metallo-dependent hydrolase</fullName>
    </submittedName>
</protein>
<feature type="domain" description="Amidohydrolase 3" evidence="1">
    <location>
        <begin position="56"/>
        <end position="464"/>
    </location>
</feature>
<dbReference type="Proteomes" id="UP000070544">
    <property type="component" value="Unassembled WGS sequence"/>
</dbReference>
<dbReference type="Gene3D" id="3.20.20.140">
    <property type="entry name" value="Metal-dependent hydrolases"/>
    <property type="match status" value="1"/>
</dbReference>
<dbReference type="PANTHER" id="PTHR32027">
    <property type="entry name" value="CYTOSINE DEAMINASE"/>
    <property type="match status" value="1"/>
</dbReference>
<dbReference type="InterPro" id="IPR052349">
    <property type="entry name" value="Metallo-hydrolase_Enzymes"/>
</dbReference>
<organism evidence="2 3">
    <name type="scientific">Gonapodya prolifera (strain JEL478)</name>
    <name type="common">Monoblepharis prolifera</name>
    <dbReference type="NCBI Taxonomy" id="1344416"/>
    <lineage>
        <taxon>Eukaryota</taxon>
        <taxon>Fungi</taxon>
        <taxon>Fungi incertae sedis</taxon>
        <taxon>Chytridiomycota</taxon>
        <taxon>Chytridiomycota incertae sedis</taxon>
        <taxon>Monoblepharidomycetes</taxon>
        <taxon>Monoblepharidales</taxon>
        <taxon>Gonapodyaceae</taxon>
        <taxon>Gonapodya</taxon>
    </lineage>
</organism>
<dbReference type="Gene3D" id="2.30.40.10">
    <property type="entry name" value="Urease, subunit C, domain 1"/>
    <property type="match status" value="1"/>
</dbReference>
<dbReference type="EMBL" id="KQ965738">
    <property type="protein sequence ID" value="KXS19464.1"/>
    <property type="molecule type" value="Genomic_DNA"/>
</dbReference>
<proteinExistence type="predicted"/>
<dbReference type="SUPFAM" id="SSF51338">
    <property type="entry name" value="Composite domain of metallo-dependent hydrolases"/>
    <property type="match status" value="1"/>
</dbReference>
<dbReference type="GO" id="GO:0016814">
    <property type="term" value="F:hydrolase activity, acting on carbon-nitrogen (but not peptide) bonds, in cyclic amidines"/>
    <property type="evidence" value="ECO:0007669"/>
    <property type="project" value="TreeGrafter"/>
</dbReference>
<dbReference type="Pfam" id="PF07969">
    <property type="entry name" value="Amidohydro_3"/>
    <property type="match status" value="1"/>
</dbReference>
<dbReference type="STRING" id="1344416.A0A139AS43"/>
<keyword evidence="2" id="KW-0378">Hydrolase</keyword>
<dbReference type="InterPro" id="IPR032466">
    <property type="entry name" value="Metal_Hydrolase"/>
</dbReference>
<evidence type="ECO:0000313" key="2">
    <source>
        <dbReference type="EMBL" id="KXS19464.1"/>
    </source>
</evidence>
<dbReference type="AlphaFoldDB" id="A0A139AS43"/>